<dbReference type="Proteomes" id="UP000077266">
    <property type="component" value="Unassembled WGS sequence"/>
</dbReference>
<dbReference type="STRING" id="1314781.A0A165HK95"/>
<dbReference type="OrthoDB" id="425936at2759"/>
<dbReference type="Pfam" id="PF13449">
    <property type="entry name" value="Phytase-like"/>
    <property type="match status" value="1"/>
</dbReference>
<keyword evidence="1" id="KW-0732">Signal</keyword>
<evidence type="ECO:0000313" key="4">
    <source>
        <dbReference type="Proteomes" id="UP000077266"/>
    </source>
</evidence>
<feature type="chain" id="PRO_5007858707" description="Phytase-like domain-containing protein" evidence="1">
    <location>
        <begin position="19"/>
        <end position="517"/>
    </location>
</feature>
<feature type="signal peptide" evidence="1">
    <location>
        <begin position="1"/>
        <end position="18"/>
    </location>
</feature>
<dbReference type="InParanoid" id="A0A165HK95"/>
<keyword evidence="4" id="KW-1185">Reference proteome</keyword>
<protein>
    <recommendedName>
        <fullName evidence="2">Phytase-like domain-containing protein</fullName>
    </recommendedName>
</protein>
<name>A0A165HK95_EXIGL</name>
<dbReference type="PANTHER" id="PTHR37957">
    <property type="entry name" value="BLR7070 PROTEIN"/>
    <property type="match status" value="1"/>
</dbReference>
<reference evidence="3 4" key="1">
    <citation type="journal article" date="2016" name="Mol. Biol. Evol.">
        <title>Comparative Genomics of Early-Diverging Mushroom-Forming Fungi Provides Insights into the Origins of Lignocellulose Decay Capabilities.</title>
        <authorList>
            <person name="Nagy L.G."/>
            <person name="Riley R."/>
            <person name="Tritt A."/>
            <person name="Adam C."/>
            <person name="Daum C."/>
            <person name="Floudas D."/>
            <person name="Sun H."/>
            <person name="Yadav J.S."/>
            <person name="Pangilinan J."/>
            <person name="Larsson K.H."/>
            <person name="Matsuura K."/>
            <person name="Barry K."/>
            <person name="Labutti K."/>
            <person name="Kuo R."/>
            <person name="Ohm R.A."/>
            <person name="Bhattacharya S.S."/>
            <person name="Shirouzu T."/>
            <person name="Yoshinaga Y."/>
            <person name="Martin F.M."/>
            <person name="Grigoriev I.V."/>
            <person name="Hibbett D.S."/>
        </authorList>
    </citation>
    <scope>NUCLEOTIDE SEQUENCE [LARGE SCALE GENOMIC DNA]</scope>
    <source>
        <strain evidence="3 4">HHB12029</strain>
    </source>
</reference>
<dbReference type="PANTHER" id="PTHR37957:SF1">
    <property type="entry name" value="PHYTASE-LIKE DOMAIN-CONTAINING PROTEIN"/>
    <property type="match status" value="1"/>
</dbReference>
<organism evidence="3 4">
    <name type="scientific">Exidia glandulosa HHB12029</name>
    <dbReference type="NCBI Taxonomy" id="1314781"/>
    <lineage>
        <taxon>Eukaryota</taxon>
        <taxon>Fungi</taxon>
        <taxon>Dikarya</taxon>
        <taxon>Basidiomycota</taxon>
        <taxon>Agaricomycotina</taxon>
        <taxon>Agaricomycetes</taxon>
        <taxon>Auriculariales</taxon>
        <taxon>Exidiaceae</taxon>
        <taxon>Exidia</taxon>
    </lineage>
</organism>
<proteinExistence type="predicted"/>
<evidence type="ECO:0000259" key="2">
    <source>
        <dbReference type="Pfam" id="PF13449"/>
    </source>
</evidence>
<dbReference type="AlphaFoldDB" id="A0A165HK95"/>
<dbReference type="InterPro" id="IPR027372">
    <property type="entry name" value="Phytase-like_dom"/>
</dbReference>
<evidence type="ECO:0000256" key="1">
    <source>
        <dbReference type="SAM" id="SignalP"/>
    </source>
</evidence>
<accession>A0A165HK95</accession>
<dbReference type="SUPFAM" id="SSF63829">
    <property type="entry name" value="Calcium-dependent phosphotriesterase"/>
    <property type="match status" value="1"/>
</dbReference>
<evidence type="ECO:0000313" key="3">
    <source>
        <dbReference type="EMBL" id="KZV92094.1"/>
    </source>
</evidence>
<gene>
    <name evidence="3" type="ORF">EXIGLDRAFT_718690</name>
</gene>
<feature type="domain" description="Phytase-like" evidence="2">
    <location>
        <begin position="123"/>
        <end position="472"/>
    </location>
</feature>
<sequence length="517" mass="55158">MRSAATVAVLTFVLCASALPPPVERRPHDLGSRKTKKLAGPDPSLATSVTFAGQTFVNKGLVAFGLIPSDAKDSFGETIGGVGSAIAVKRGKYDIDDGVFSGVLVLQPDRGHNIDAPIDWQGRFHTFDFTLTPYYGTKALSFKDAQKTLELEYVMTRLFTDRADVPVSGADADAIRPANATAGDPILPIPSPAENHIAFDPEGVVQNADGSYWVSDEYGPTIHLFDSTGRLIHSMNPPDAALPRTAAGSINFTSASDPSSGRAANQGLEGLTASSDGNTLYALLQSALMQDGGSSDDKTTNRFTRLFAWDVSAVFSSSSWPPPLVGEWVVPLPISDKNKSRATSEVHFLNAQQFLVLSRDGDGHGSDDLSSGYKGIDLIDISNATNIAGRFDGPTGAIASKGQLIAGVTPALYQSFVSLIDDTQLARFGLHNGKPENSQLIDGKWESIALAPIQDEDFPDDYFLFTVSDNDFQTTNGVSLGKKYDDDIDVDTQLLVFRVTLPSVARGSVEQAISFDG</sequence>
<dbReference type="EMBL" id="KV426014">
    <property type="protein sequence ID" value="KZV92094.1"/>
    <property type="molecule type" value="Genomic_DNA"/>
</dbReference>